<dbReference type="EMBL" id="LJAM02000167">
    <property type="protein sequence ID" value="RAP71288.1"/>
    <property type="molecule type" value="Genomic_DNA"/>
</dbReference>
<keyword evidence="1" id="KW-1133">Transmembrane helix</keyword>
<accession>A0A328TLH7</accession>
<evidence type="ECO:0000256" key="1">
    <source>
        <dbReference type="SAM" id="Phobius"/>
    </source>
</evidence>
<evidence type="ECO:0000313" key="3">
    <source>
        <dbReference type="Proteomes" id="UP000244334"/>
    </source>
</evidence>
<keyword evidence="3" id="KW-1185">Reference proteome</keyword>
<dbReference type="Proteomes" id="UP000244334">
    <property type="component" value="Unassembled WGS sequence"/>
</dbReference>
<gene>
    <name evidence="2" type="ORF">ACZ87_01899</name>
</gene>
<feature type="transmembrane region" description="Helical" evidence="1">
    <location>
        <begin position="20"/>
        <end position="38"/>
    </location>
</feature>
<comment type="caution">
    <text evidence="2">The sequence shown here is derived from an EMBL/GenBank/DDBJ whole genome shotgun (WGS) entry which is preliminary data.</text>
</comment>
<name>A0A328TLH7_9GAMM</name>
<sequence>MPYAVTIFLRHILTFALKRVWRYNPAGFNFIILMLDWIG</sequence>
<reference evidence="2" key="1">
    <citation type="submission" date="2018-04" db="EMBL/GenBank/DDBJ databases">
        <title>Genomes of the Obligate Erwinia dacicola and Facultative Enterobacter sp. OLF Endosymbionts of the Olive Fruit fly, Bactrocera oleae.</title>
        <authorList>
            <person name="Estes A.M."/>
            <person name="Hearn D.J."/>
            <person name="Agarwal S."/>
            <person name="Pierson E.A."/>
            <person name="Dunning-Hotopp J.C."/>
        </authorList>
    </citation>
    <scope>NUCLEOTIDE SEQUENCE [LARGE SCALE GENOMIC DNA]</scope>
    <source>
        <strain evidence="2">Oroville</strain>
    </source>
</reference>
<dbReference type="AlphaFoldDB" id="A0A328TLH7"/>
<protein>
    <submittedName>
        <fullName evidence="2">Uncharacterized protein</fullName>
    </submittedName>
</protein>
<proteinExistence type="predicted"/>
<evidence type="ECO:0000313" key="2">
    <source>
        <dbReference type="EMBL" id="RAP71288.1"/>
    </source>
</evidence>
<keyword evidence="1" id="KW-0812">Transmembrane</keyword>
<organism evidence="2 3">
    <name type="scientific">Candidatus Erwinia dacicola</name>
    <dbReference type="NCBI Taxonomy" id="252393"/>
    <lineage>
        <taxon>Bacteria</taxon>
        <taxon>Pseudomonadati</taxon>
        <taxon>Pseudomonadota</taxon>
        <taxon>Gammaproteobacteria</taxon>
        <taxon>Enterobacterales</taxon>
        <taxon>Erwiniaceae</taxon>
        <taxon>Erwinia</taxon>
    </lineage>
</organism>
<keyword evidence="1" id="KW-0472">Membrane</keyword>